<dbReference type="Pfam" id="PF00498">
    <property type="entry name" value="FHA"/>
    <property type="match status" value="1"/>
</dbReference>
<reference evidence="3 4" key="1">
    <citation type="submission" date="2020-09" db="EMBL/GenBank/DDBJ databases">
        <title>Sphingomonas sp., a new species isolated from pork steak.</title>
        <authorList>
            <person name="Heidler von Heilborn D."/>
        </authorList>
    </citation>
    <scope>NUCLEOTIDE SEQUENCE [LARGE SCALE GENOMIC DNA]</scope>
    <source>
        <strain evidence="4">S8-3T</strain>
    </source>
</reference>
<gene>
    <name evidence="3" type="primary">tagH</name>
    <name evidence="3" type="ORF">H3Z74_23470</name>
</gene>
<dbReference type="NCBIfam" id="TIGR03354">
    <property type="entry name" value="VI_FHA"/>
    <property type="match status" value="1"/>
</dbReference>
<feature type="domain" description="FHA" evidence="2">
    <location>
        <begin position="28"/>
        <end position="78"/>
    </location>
</feature>
<dbReference type="InterPro" id="IPR017735">
    <property type="entry name" value="T6SS_FHA"/>
</dbReference>
<keyword evidence="4" id="KW-1185">Reference proteome</keyword>
<evidence type="ECO:0000313" key="3">
    <source>
        <dbReference type="EMBL" id="QNQ09551.1"/>
    </source>
</evidence>
<dbReference type="KEGG" id="spap:H3Z74_23470"/>
<feature type="compositionally biased region" description="Low complexity" evidence="1">
    <location>
        <begin position="241"/>
        <end position="255"/>
    </location>
</feature>
<organism evidence="3 4">
    <name type="scientific">Sphingomonas alpina</name>
    <dbReference type="NCBI Taxonomy" id="653931"/>
    <lineage>
        <taxon>Bacteria</taxon>
        <taxon>Pseudomonadati</taxon>
        <taxon>Pseudomonadota</taxon>
        <taxon>Alphaproteobacteria</taxon>
        <taxon>Sphingomonadales</taxon>
        <taxon>Sphingomonadaceae</taxon>
        <taxon>Sphingomonas</taxon>
    </lineage>
</organism>
<feature type="region of interest" description="Disordered" evidence="1">
    <location>
        <begin position="121"/>
        <end position="257"/>
    </location>
</feature>
<dbReference type="SUPFAM" id="SSF49879">
    <property type="entry name" value="SMAD/FHA domain"/>
    <property type="match status" value="1"/>
</dbReference>
<dbReference type="SMART" id="SM00240">
    <property type="entry name" value="FHA"/>
    <property type="match status" value="1"/>
</dbReference>
<feature type="compositionally biased region" description="Low complexity" evidence="1">
    <location>
        <begin position="205"/>
        <end position="219"/>
    </location>
</feature>
<dbReference type="Pfam" id="PF20232">
    <property type="entry name" value="T6SS_FHA_C"/>
    <property type="match status" value="1"/>
</dbReference>
<name>A0A7H0LIP8_9SPHN</name>
<dbReference type="InterPro" id="IPR000253">
    <property type="entry name" value="FHA_dom"/>
</dbReference>
<dbReference type="RefSeq" id="WP_187761862.1">
    <property type="nucleotide sequence ID" value="NZ_CP061038.1"/>
</dbReference>
<dbReference type="InterPro" id="IPR046883">
    <property type="entry name" value="T6SS_FHA_C"/>
</dbReference>
<proteinExistence type="predicted"/>
<protein>
    <submittedName>
        <fullName evidence="3">Type VI secretion system-associated FHA domain protein TagH</fullName>
    </submittedName>
</protein>
<dbReference type="PROSITE" id="PS50006">
    <property type="entry name" value="FHA_DOMAIN"/>
    <property type="match status" value="1"/>
</dbReference>
<dbReference type="Gene3D" id="2.60.200.20">
    <property type="match status" value="1"/>
</dbReference>
<evidence type="ECO:0000313" key="4">
    <source>
        <dbReference type="Proteomes" id="UP000516148"/>
    </source>
</evidence>
<feature type="compositionally biased region" description="Low complexity" evidence="1">
    <location>
        <begin position="121"/>
        <end position="146"/>
    </location>
</feature>
<dbReference type="AlphaFoldDB" id="A0A7H0LIP8"/>
<feature type="region of interest" description="Disordered" evidence="1">
    <location>
        <begin position="274"/>
        <end position="310"/>
    </location>
</feature>
<evidence type="ECO:0000256" key="1">
    <source>
        <dbReference type="SAM" id="MobiDB-lite"/>
    </source>
</evidence>
<dbReference type="Proteomes" id="UP000516148">
    <property type="component" value="Chromosome"/>
</dbReference>
<dbReference type="CDD" id="cd00060">
    <property type="entry name" value="FHA"/>
    <property type="match status" value="1"/>
</dbReference>
<sequence length="502" mass="52385">MTLTLTLQNSGRLDNGAPLELVLHRRGAIIGRASTCDWPLPDPTKHISARHFEVTFDGRFYVLTDTSTNGTFLNGASERLSSPHRITQGDRFQVGPYLIRASLSGEAEASLRSADAAAATPGPRAWAGWDDGTSAAAPDDASSAGSNSGGGWGAPPANSGWDAAPPPPPRDNARWQPEVGPSLARPDAHRQAGGQDGNYGRDRTPAPAGSGWAPSGAVALPPVASAWESPAPDTDPASGWSSAAPDRPAAPSPDDVWGRIAEGNVVDWARGGFGQPIAPGGDPLGLNPAPASQSLPAARPVAPAPPPRAAPGAAEADFFAAAGLAPGSIGDPATALKRAGAVFHRLVAGLVVMVEARARAKAQLGAEATAFSAQGHNPLKFARTPEEALAMLIEEPQRGFMPADRAVEDAFVELQSHQMATLKAMQGALRATLDRFSPAAIRARADSAGVLERILPAARDATLWQTYEREFGGVAQDSDEAFMDVFAKEFRRAYNDQARRNT</sequence>
<feature type="compositionally biased region" description="Low complexity" evidence="1">
    <location>
        <begin position="154"/>
        <end position="163"/>
    </location>
</feature>
<evidence type="ECO:0000259" key="2">
    <source>
        <dbReference type="PROSITE" id="PS50006"/>
    </source>
</evidence>
<dbReference type="InterPro" id="IPR008984">
    <property type="entry name" value="SMAD_FHA_dom_sf"/>
</dbReference>
<accession>A0A7H0LIP8</accession>
<dbReference type="EMBL" id="CP061038">
    <property type="protein sequence ID" value="QNQ09551.1"/>
    <property type="molecule type" value="Genomic_DNA"/>
</dbReference>